<gene>
    <name evidence="1" type="ORF">AX13_05060</name>
</gene>
<organism evidence="1 2">
    <name type="scientific">Comamonas aquatica DA1877</name>
    <dbReference type="NCBI Taxonomy" id="1457173"/>
    <lineage>
        <taxon>Bacteria</taxon>
        <taxon>Pseudomonadati</taxon>
        <taxon>Pseudomonadota</taxon>
        <taxon>Betaproteobacteria</taxon>
        <taxon>Burkholderiales</taxon>
        <taxon>Comamonadaceae</taxon>
        <taxon>Comamonas</taxon>
    </lineage>
</organism>
<protein>
    <submittedName>
        <fullName evidence="1">Uncharacterized protein</fullName>
    </submittedName>
</protein>
<keyword evidence="2" id="KW-1185">Reference proteome</keyword>
<proteinExistence type="predicted"/>
<dbReference type="AlphaFoldDB" id="A0A014Q8H0"/>
<dbReference type="EMBL" id="JBOK01000016">
    <property type="protein sequence ID" value="EXU79482.1"/>
    <property type="molecule type" value="Genomic_DNA"/>
</dbReference>
<evidence type="ECO:0000313" key="1">
    <source>
        <dbReference type="EMBL" id="EXU79482.1"/>
    </source>
</evidence>
<sequence>MMDLLFLQGADRFKSKFPMLWVFAQKVWLDMKDLA</sequence>
<accession>A0A014Q8H0</accession>
<evidence type="ECO:0000313" key="2">
    <source>
        <dbReference type="Proteomes" id="UP000020766"/>
    </source>
</evidence>
<dbReference type="Proteomes" id="UP000020766">
    <property type="component" value="Unassembled WGS sequence"/>
</dbReference>
<reference evidence="1 2" key="1">
    <citation type="submission" date="2014-01" db="EMBL/GenBank/DDBJ databases">
        <title>Interspecies Systems Biology Uncovers Metabolites Affecting C. elegans Gene Expression and Life History Traits.</title>
        <authorList>
            <person name="Watson E."/>
            <person name="Macneil L.T."/>
            <person name="Ritter A.D."/>
            <person name="Yilmaz L.S."/>
            <person name="Rosebrock A.P."/>
            <person name="Caudy A.A."/>
            <person name="Walhout A.J."/>
        </authorList>
    </citation>
    <scope>NUCLEOTIDE SEQUENCE [LARGE SCALE GENOMIC DNA]</scope>
    <source>
        <strain evidence="1 2">DA1877</strain>
    </source>
</reference>
<name>A0A014Q8H0_9BURK</name>
<comment type="caution">
    <text evidence="1">The sequence shown here is derived from an EMBL/GenBank/DDBJ whole genome shotgun (WGS) entry which is preliminary data.</text>
</comment>